<feature type="region of interest" description="Disordered" evidence="1">
    <location>
        <begin position="113"/>
        <end position="136"/>
    </location>
</feature>
<comment type="caution">
    <text evidence="2">The sequence shown here is derived from an EMBL/GenBank/DDBJ whole genome shotgun (WGS) entry which is preliminary data.</text>
</comment>
<organism evidence="2 3">
    <name type="scientific">Pleurodeles waltl</name>
    <name type="common">Iberian ribbed newt</name>
    <dbReference type="NCBI Taxonomy" id="8319"/>
    <lineage>
        <taxon>Eukaryota</taxon>
        <taxon>Metazoa</taxon>
        <taxon>Chordata</taxon>
        <taxon>Craniata</taxon>
        <taxon>Vertebrata</taxon>
        <taxon>Euteleostomi</taxon>
        <taxon>Amphibia</taxon>
        <taxon>Batrachia</taxon>
        <taxon>Caudata</taxon>
        <taxon>Salamandroidea</taxon>
        <taxon>Salamandridae</taxon>
        <taxon>Pleurodelinae</taxon>
        <taxon>Pleurodeles</taxon>
    </lineage>
</organism>
<dbReference type="Proteomes" id="UP001066276">
    <property type="component" value="Chromosome 1_2"/>
</dbReference>
<gene>
    <name evidence="2" type="ORF">NDU88_000109</name>
</gene>
<name>A0AAV7VXG1_PLEWA</name>
<evidence type="ECO:0000313" key="3">
    <source>
        <dbReference type="Proteomes" id="UP001066276"/>
    </source>
</evidence>
<keyword evidence="3" id="KW-1185">Reference proteome</keyword>
<dbReference type="AlphaFoldDB" id="A0AAV7VXG1"/>
<protein>
    <submittedName>
        <fullName evidence="2">Uncharacterized protein</fullName>
    </submittedName>
</protein>
<proteinExistence type="predicted"/>
<evidence type="ECO:0000256" key="1">
    <source>
        <dbReference type="SAM" id="MobiDB-lite"/>
    </source>
</evidence>
<dbReference type="EMBL" id="JANPWB010000002">
    <property type="protein sequence ID" value="KAJ1204669.1"/>
    <property type="molecule type" value="Genomic_DNA"/>
</dbReference>
<accession>A0AAV7VXG1</accession>
<reference evidence="2" key="1">
    <citation type="journal article" date="2022" name="bioRxiv">
        <title>Sequencing and chromosome-scale assembly of the giantPleurodeles waltlgenome.</title>
        <authorList>
            <person name="Brown T."/>
            <person name="Elewa A."/>
            <person name="Iarovenko S."/>
            <person name="Subramanian E."/>
            <person name="Araus A.J."/>
            <person name="Petzold A."/>
            <person name="Susuki M."/>
            <person name="Suzuki K.-i.T."/>
            <person name="Hayashi T."/>
            <person name="Toyoda A."/>
            <person name="Oliveira C."/>
            <person name="Osipova E."/>
            <person name="Leigh N.D."/>
            <person name="Simon A."/>
            <person name="Yun M.H."/>
        </authorList>
    </citation>
    <scope>NUCLEOTIDE SEQUENCE</scope>
    <source>
        <strain evidence="2">20211129_DDA</strain>
        <tissue evidence="2">Liver</tissue>
    </source>
</reference>
<sequence length="136" mass="14515">MPCDSGLPRTGVPKNPALLVMSLGPLDRTCHKSGYRTKNWSKHNMSCYSRGAPGAPHLPDRAYLGFLPRGAGDLTGLTMRVSPGLARLPMVPPLRTHTAAPTEVSRCVRAGQRELGGVNAGRSAPPKRIPQARPNS</sequence>
<evidence type="ECO:0000313" key="2">
    <source>
        <dbReference type="EMBL" id="KAJ1204669.1"/>
    </source>
</evidence>